<organism evidence="1">
    <name type="scientific">anaerobic digester metagenome</name>
    <dbReference type="NCBI Taxonomy" id="1263854"/>
    <lineage>
        <taxon>unclassified sequences</taxon>
        <taxon>metagenomes</taxon>
        <taxon>ecological metagenomes</taxon>
    </lineage>
</organism>
<sequence>MTERWKSPYLGAVDEDIEFSIKPVTDPTTAAVATFDLQPEGRTFAPPVTITFHVPDEAGVTRTAIEGLGIAYRNADGQWQWLNNAVCNAGAKTLTVEVDHFCEFSMLEGFQLIPISANVQVNETLPLQVMTCKSPDKEDDVLASLVYKPYPVEDISVSASKWSVNDVLGGNATLGTITGSGLSATFTAPATQPDPKTVAASAS</sequence>
<evidence type="ECO:0000313" key="1">
    <source>
        <dbReference type="EMBL" id="VFU17984.1"/>
    </source>
</evidence>
<name>A0A485M7K2_9ZZZZ</name>
<proteinExistence type="predicted"/>
<dbReference type="EMBL" id="CAADRM010000142">
    <property type="protein sequence ID" value="VFU17984.1"/>
    <property type="molecule type" value="Genomic_DNA"/>
</dbReference>
<gene>
    <name evidence="1" type="ORF">SCFA_750050</name>
</gene>
<dbReference type="AlphaFoldDB" id="A0A485M7K2"/>
<reference evidence="1" key="1">
    <citation type="submission" date="2019-03" db="EMBL/GenBank/DDBJ databases">
        <authorList>
            <person name="Hao L."/>
        </authorList>
    </citation>
    <scope>NUCLEOTIDE SEQUENCE</scope>
</reference>
<accession>A0A485M7K2</accession>
<protein>
    <submittedName>
        <fullName evidence="1">Uncharacterized protein</fullName>
    </submittedName>
</protein>